<feature type="compositionally biased region" description="Basic and acidic residues" evidence="5">
    <location>
        <begin position="87"/>
        <end position="102"/>
    </location>
</feature>
<dbReference type="HOGENOM" id="CLU_980288_0_0_1"/>
<feature type="region of interest" description="Disordered" evidence="5">
    <location>
        <begin position="171"/>
        <end position="192"/>
    </location>
</feature>
<evidence type="ECO:0000259" key="6">
    <source>
        <dbReference type="PROSITE" id="PS50865"/>
    </source>
</evidence>
<dbReference type="InterPro" id="IPR002893">
    <property type="entry name" value="Znf_MYND"/>
</dbReference>
<evidence type="ECO:0000256" key="3">
    <source>
        <dbReference type="ARBA" id="ARBA00022833"/>
    </source>
</evidence>
<dbReference type="PROSITE" id="PS01360">
    <property type="entry name" value="ZF_MYND_1"/>
    <property type="match status" value="1"/>
</dbReference>
<dbReference type="InParanoid" id="E4ZY73"/>
<evidence type="ECO:0000313" key="7">
    <source>
        <dbReference type="EMBL" id="CBX96318.1"/>
    </source>
</evidence>
<evidence type="ECO:0000313" key="8">
    <source>
        <dbReference type="Proteomes" id="UP000002668"/>
    </source>
</evidence>
<evidence type="ECO:0000256" key="4">
    <source>
        <dbReference type="PROSITE-ProRule" id="PRU00134"/>
    </source>
</evidence>
<keyword evidence="3" id="KW-0862">Zinc</keyword>
<keyword evidence="1" id="KW-0479">Metal-binding</keyword>
<gene>
    <name evidence="7" type="ORF">LEMA_P112370.1</name>
</gene>
<keyword evidence="2 4" id="KW-0863">Zinc-finger</keyword>
<dbReference type="GeneID" id="13289865"/>
<accession>E4ZY73</accession>
<evidence type="ECO:0000256" key="5">
    <source>
        <dbReference type="SAM" id="MobiDB-lite"/>
    </source>
</evidence>
<feature type="domain" description="MYND-type" evidence="6">
    <location>
        <begin position="222"/>
        <end position="259"/>
    </location>
</feature>
<proteinExistence type="predicted"/>
<sequence>MGGESTAEEVVIVIVVVVGFVGEVPVGNRTELLLICAPRRAHRLSGNFADTCTEHFAFKYSSQLPPPRFPILLLLSLLPKKSRAFKKRDGGIRQTEESDRHCGQRKKRKEEKKKKKKKKKKPYKSEEMPPRSVCLNVFTTSLGDSSAAVRGDGSLNNGPGMMERRDSAFSDNSRRSSAGAIGSQPTPATNPLPAINRADLFHSLRPMASTESLNVSLTSKPCTTCSGQPARRRCSRCKAAYYCDRNCQKSDWKTHRNACEPISQTYSAPATPNYSSPTSPVNES</sequence>
<feature type="region of interest" description="Disordered" evidence="5">
    <location>
        <begin position="85"/>
        <end position="129"/>
    </location>
</feature>
<dbReference type="EMBL" id="FP929128">
    <property type="protein sequence ID" value="CBX96318.1"/>
    <property type="molecule type" value="Genomic_DNA"/>
</dbReference>
<evidence type="ECO:0000256" key="1">
    <source>
        <dbReference type="ARBA" id="ARBA00022723"/>
    </source>
</evidence>
<dbReference type="OrthoDB" id="432970at2759"/>
<dbReference type="Gene3D" id="6.10.140.2220">
    <property type="match status" value="1"/>
</dbReference>
<dbReference type="STRING" id="985895.E4ZY73"/>
<dbReference type="VEuPathDB" id="FungiDB:LEMA_P112370.1"/>
<name>E4ZY73_LEPMJ</name>
<reference evidence="8" key="1">
    <citation type="journal article" date="2011" name="Nat. Commun.">
        <title>Effector diversification within compartments of the Leptosphaeria maculans genome affected by Repeat-Induced Point mutations.</title>
        <authorList>
            <person name="Rouxel T."/>
            <person name="Grandaubert J."/>
            <person name="Hane J.K."/>
            <person name="Hoede C."/>
            <person name="van de Wouw A.P."/>
            <person name="Couloux A."/>
            <person name="Dominguez V."/>
            <person name="Anthouard V."/>
            <person name="Bally P."/>
            <person name="Bourras S."/>
            <person name="Cozijnsen A.J."/>
            <person name="Ciuffetti L.M."/>
            <person name="Degrave A."/>
            <person name="Dilmaghani A."/>
            <person name="Duret L."/>
            <person name="Fudal I."/>
            <person name="Goodwin S.B."/>
            <person name="Gout L."/>
            <person name="Glaser N."/>
            <person name="Linglin J."/>
            <person name="Kema G.H.J."/>
            <person name="Lapalu N."/>
            <person name="Lawrence C.B."/>
            <person name="May K."/>
            <person name="Meyer M."/>
            <person name="Ollivier B."/>
            <person name="Poulain J."/>
            <person name="Schoch C.L."/>
            <person name="Simon A."/>
            <person name="Spatafora J.W."/>
            <person name="Stachowiak A."/>
            <person name="Turgeon B.G."/>
            <person name="Tyler B.M."/>
            <person name="Vincent D."/>
            <person name="Weissenbach J."/>
            <person name="Amselem J."/>
            <person name="Quesneville H."/>
            <person name="Oliver R.P."/>
            <person name="Wincker P."/>
            <person name="Balesdent M.-H."/>
            <person name="Howlett B.J."/>
        </authorList>
    </citation>
    <scope>NUCLEOTIDE SEQUENCE [LARGE SCALE GENOMIC DNA]</scope>
    <source>
        <strain evidence="8">JN3 / isolate v23.1.3 / race Av1-4-5-6-7-8</strain>
    </source>
</reference>
<dbReference type="SUPFAM" id="SSF144232">
    <property type="entry name" value="HIT/MYND zinc finger-like"/>
    <property type="match status" value="1"/>
</dbReference>
<dbReference type="PROSITE" id="PS50865">
    <property type="entry name" value="ZF_MYND_2"/>
    <property type="match status" value="1"/>
</dbReference>
<evidence type="ECO:0000256" key="2">
    <source>
        <dbReference type="ARBA" id="ARBA00022771"/>
    </source>
</evidence>
<organism evidence="8">
    <name type="scientific">Leptosphaeria maculans (strain JN3 / isolate v23.1.3 / race Av1-4-5-6-7-8)</name>
    <name type="common">Blackleg fungus</name>
    <name type="synonym">Phoma lingam</name>
    <dbReference type="NCBI Taxonomy" id="985895"/>
    <lineage>
        <taxon>Eukaryota</taxon>
        <taxon>Fungi</taxon>
        <taxon>Dikarya</taxon>
        <taxon>Ascomycota</taxon>
        <taxon>Pezizomycotina</taxon>
        <taxon>Dothideomycetes</taxon>
        <taxon>Pleosporomycetidae</taxon>
        <taxon>Pleosporales</taxon>
        <taxon>Pleosporineae</taxon>
        <taxon>Leptosphaeriaceae</taxon>
        <taxon>Plenodomus</taxon>
        <taxon>Plenodomus lingam/Leptosphaeria maculans species complex</taxon>
    </lineage>
</organism>
<dbReference type="Pfam" id="PF01753">
    <property type="entry name" value="zf-MYND"/>
    <property type="match status" value="1"/>
</dbReference>
<protein>
    <recommendedName>
        <fullName evidence="6">MYND-type domain-containing protein</fullName>
    </recommendedName>
</protein>
<feature type="compositionally biased region" description="Basic residues" evidence="5">
    <location>
        <begin position="103"/>
        <end position="122"/>
    </location>
</feature>
<dbReference type="eggNOG" id="ENOG502RI25">
    <property type="taxonomic scope" value="Eukaryota"/>
</dbReference>
<dbReference type="AlphaFoldDB" id="E4ZY73"/>
<dbReference type="Proteomes" id="UP000002668">
    <property type="component" value="Genome"/>
</dbReference>
<dbReference type="GO" id="GO:0008270">
    <property type="term" value="F:zinc ion binding"/>
    <property type="evidence" value="ECO:0007669"/>
    <property type="project" value="UniProtKB-KW"/>
</dbReference>
<feature type="region of interest" description="Disordered" evidence="5">
    <location>
        <begin position="263"/>
        <end position="284"/>
    </location>
</feature>
<keyword evidence="8" id="KW-1185">Reference proteome</keyword>